<evidence type="ECO:0000313" key="2">
    <source>
        <dbReference type="Proteomes" id="UP001595976"/>
    </source>
</evidence>
<name>A0ABW0EZW7_9HYPH</name>
<comment type="caution">
    <text evidence="1">The sequence shown here is derived from an EMBL/GenBank/DDBJ whole genome shotgun (WGS) entry which is preliminary data.</text>
</comment>
<evidence type="ECO:0000313" key="1">
    <source>
        <dbReference type="EMBL" id="MFC5292689.1"/>
    </source>
</evidence>
<dbReference type="EMBL" id="JBHSLI010000002">
    <property type="protein sequence ID" value="MFC5292689.1"/>
    <property type="molecule type" value="Genomic_DNA"/>
</dbReference>
<keyword evidence="2" id="KW-1185">Reference proteome</keyword>
<dbReference type="Proteomes" id="UP001595976">
    <property type="component" value="Unassembled WGS sequence"/>
</dbReference>
<organism evidence="1 2">
    <name type="scientific">Bosea minatitlanensis</name>
    <dbReference type="NCBI Taxonomy" id="128782"/>
    <lineage>
        <taxon>Bacteria</taxon>
        <taxon>Pseudomonadati</taxon>
        <taxon>Pseudomonadota</taxon>
        <taxon>Alphaproteobacteria</taxon>
        <taxon>Hyphomicrobiales</taxon>
        <taxon>Boseaceae</taxon>
        <taxon>Bosea</taxon>
    </lineage>
</organism>
<proteinExistence type="predicted"/>
<reference evidence="2" key="1">
    <citation type="journal article" date="2019" name="Int. J. Syst. Evol. Microbiol.">
        <title>The Global Catalogue of Microorganisms (GCM) 10K type strain sequencing project: providing services to taxonomists for standard genome sequencing and annotation.</title>
        <authorList>
            <consortium name="The Broad Institute Genomics Platform"/>
            <consortium name="The Broad Institute Genome Sequencing Center for Infectious Disease"/>
            <person name="Wu L."/>
            <person name="Ma J."/>
        </authorList>
    </citation>
    <scope>NUCLEOTIDE SEQUENCE [LARGE SCALE GENOMIC DNA]</scope>
    <source>
        <strain evidence="2">CGMCC 1.15643</strain>
    </source>
</reference>
<accession>A0ABW0EZW7</accession>
<gene>
    <name evidence="1" type="ORF">ACFPK2_06775</name>
</gene>
<evidence type="ECO:0008006" key="3">
    <source>
        <dbReference type="Google" id="ProtNLM"/>
    </source>
</evidence>
<dbReference type="RefSeq" id="WP_260347959.1">
    <property type="nucleotide sequence ID" value="NZ_JAOAOS010000002.1"/>
</dbReference>
<protein>
    <recommendedName>
        <fullName evidence="3">SPOR domain-containing protein</fullName>
    </recommendedName>
</protein>
<sequence>MTVVAIVLTLFFVVYGTVVAFSGHDYRVRKEVVPFSGPPRYRFAVYGKWPNNLICYGFFLSQEEAEEWAVKASAR</sequence>